<dbReference type="GO" id="GO:0044781">
    <property type="term" value="P:bacterial-type flagellum organization"/>
    <property type="evidence" value="ECO:0007669"/>
    <property type="project" value="UniProtKB-KW"/>
</dbReference>
<protein>
    <recommendedName>
        <fullName evidence="4">Flagellar assembly protein FliH</fullName>
    </recommendedName>
</protein>
<organism evidence="12 13">
    <name type="scientific">Steroidobacter agaridevorans</name>
    <dbReference type="NCBI Taxonomy" id="2695856"/>
    <lineage>
        <taxon>Bacteria</taxon>
        <taxon>Pseudomonadati</taxon>
        <taxon>Pseudomonadota</taxon>
        <taxon>Gammaproteobacteria</taxon>
        <taxon>Steroidobacterales</taxon>
        <taxon>Steroidobacteraceae</taxon>
        <taxon>Steroidobacter</taxon>
    </lineage>
</organism>
<comment type="caution">
    <text evidence="12">The sequence shown here is derived from an EMBL/GenBank/DDBJ whole genome shotgun (WGS) entry which is preliminary data.</text>
</comment>
<evidence type="ECO:0000256" key="3">
    <source>
        <dbReference type="ARBA" id="ARBA00006602"/>
    </source>
</evidence>
<dbReference type="RefSeq" id="WP_161816382.1">
    <property type="nucleotide sequence ID" value="NZ_BLJN01000010.1"/>
</dbReference>
<evidence type="ECO:0000256" key="2">
    <source>
        <dbReference type="ARBA" id="ARBA00004496"/>
    </source>
</evidence>
<accession>A0A829YPS9</accession>
<dbReference type="InterPro" id="IPR051472">
    <property type="entry name" value="T3SS_Stator/FliH"/>
</dbReference>
<evidence type="ECO:0000256" key="10">
    <source>
        <dbReference type="SAM" id="MobiDB-lite"/>
    </source>
</evidence>
<comment type="subcellular location">
    <subcellularLocation>
        <location evidence="2">Cytoplasm</location>
    </subcellularLocation>
</comment>
<dbReference type="GO" id="GO:0071973">
    <property type="term" value="P:bacterial-type flagellum-dependent cell motility"/>
    <property type="evidence" value="ECO:0007669"/>
    <property type="project" value="InterPro"/>
</dbReference>
<keyword evidence="9" id="KW-1006">Bacterial flagellum protein export</keyword>
<keyword evidence="8" id="KW-0653">Protein transport</keyword>
<evidence type="ECO:0000313" key="12">
    <source>
        <dbReference type="EMBL" id="GFE84803.1"/>
    </source>
</evidence>
<dbReference type="AlphaFoldDB" id="A0A829YPS9"/>
<evidence type="ECO:0000259" key="11">
    <source>
        <dbReference type="Pfam" id="PF02108"/>
    </source>
</evidence>
<proteinExistence type="inferred from homology"/>
<keyword evidence="13" id="KW-1185">Reference proteome</keyword>
<reference evidence="13" key="1">
    <citation type="submission" date="2020-01" db="EMBL/GenBank/DDBJ databases">
        <title>'Steroidobacter agaridevorans' sp. nov., agar-degrading bacteria isolated from rhizosphere soils.</title>
        <authorList>
            <person name="Ikenaga M."/>
            <person name="Kataoka M."/>
            <person name="Murouchi A."/>
            <person name="Katsuragi S."/>
            <person name="Sakai M."/>
        </authorList>
    </citation>
    <scope>NUCLEOTIDE SEQUENCE [LARGE SCALE GENOMIC DNA]</scope>
    <source>
        <strain evidence="13">YU21-B</strain>
    </source>
</reference>
<evidence type="ECO:0000256" key="9">
    <source>
        <dbReference type="ARBA" id="ARBA00023225"/>
    </source>
</evidence>
<comment type="function">
    <text evidence="1">Needed for flagellar regrowth and assembly.</text>
</comment>
<dbReference type="GO" id="GO:0005829">
    <property type="term" value="C:cytosol"/>
    <property type="evidence" value="ECO:0007669"/>
    <property type="project" value="TreeGrafter"/>
</dbReference>
<keyword evidence="5" id="KW-0813">Transport</keyword>
<gene>
    <name evidence="12" type="ORF">GCM10011487_68030</name>
</gene>
<dbReference type="PRINTS" id="PR01003">
    <property type="entry name" value="FLGFLIH"/>
</dbReference>
<feature type="domain" description="Flagellar assembly protein FliH/Type III secretion system HrpE" evidence="11">
    <location>
        <begin position="72"/>
        <end position="194"/>
    </location>
</feature>
<keyword evidence="7" id="KW-1005">Bacterial flagellum biogenesis</keyword>
<comment type="similarity">
    <text evidence="3">Belongs to the FliH family.</text>
</comment>
<dbReference type="Pfam" id="PF02108">
    <property type="entry name" value="FliH"/>
    <property type="match status" value="1"/>
</dbReference>
<dbReference type="GO" id="GO:0003774">
    <property type="term" value="F:cytoskeletal motor activity"/>
    <property type="evidence" value="ECO:0007669"/>
    <property type="project" value="InterPro"/>
</dbReference>
<name>A0A829YPS9_9GAMM</name>
<dbReference type="PANTHER" id="PTHR34982:SF1">
    <property type="entry name" value="FLAGELLAR ASSEMBLY PROTEIN FLIH"/>
    <property type="match status" value="1"/>
</dbReference>
<dbReference type="GO" id="GO:0009288">
    <property type="term" value="C:bacterial-type flagellum"/>
    <property type="evidence" value="ECO:0007669"/>
    <property type="project" value="InterPro"/>
</dbReference>
<dbReference type="InterPro" id="IPR000563">
    <property type="entry name" value="Flag_FliH"/>
</dbReference>
<keyword evidence="6" id="KW-0963">Cytoplasm</keyword>
<feature type="region of interest" description="Disordered" evidence="10">
    <location>
        <begin position="212"/>
        <end position="237"/>
    </location>
</feature>
<evidence type="ECO:0000256" key="1">
    <source>
        <dbReference type="ARBA" id="ARBA00003041"/>
    </source>
</evidence>
<sequence>MTNPARYELPSITSMQAAVQGRRPGKTVQELEDLEQRTYEEAFAKGHAEGRAQGLAAVEREMRPQIEQLQARVQRLDTIINSLARPLDELDPEVEDQLLQLALTIGRHLVRRELRIDPSQVIAIIRETVALLPASARDVRVHLHPEDAAVVREKLSAPVGERAWTIAEDPVMGRGGCRVTTETAQIDARLDTRIGSVVSALLGDERVTAIRGDEGQAAEAGTSADMFDDNEPGPGVA</sequence>
<evidence type="ECO:0000256" key="4">
    <source>
        <dbReference type="ARBA" id="ARBA00016507"/>
    </source>
</evidence>
<evidence type="ECO:0000313" key="13">
    <source>
        <dbReference type="Proteomes" id="UP000445000"/>
    </source>
</evidence>
<dbReference type="PANTHER" id="PTHR34982">
    <property type="entry name" value="YOP PROTEINS TRANSLOCATION PROTEIN L"/>
    <property type="match status" value="1"/>
</dbReference>
<evidence type="ECO:0000256" key="6">
    <source>
        <dbReference type="ARBA" id="ARBA00022490"/>
    </source>
</evidence>
<evidence type="ECO:0000256" key="5">
    <source>
        <dbReference type="ARBA" id="ARBA00022448"/>
    </source>
</evidence>
<evidence type="ECO:0000256" key="7">
    <source>
        <dbReference type="ARBA" id="ARBA00022795"/>
    </source>
</evidence>
<evidence type="ECO:0000256" key="8">
    <source>
        <dbReference type="ARBA" id="ARBA00022927"/>
    </source>
</evidence>
<dbReference type="EMBL" id="BLJN01000010">
    <property type="protein sequence ID" value="GFE84803.1"/>
    <property type="molecule type" value="Genomic_DNA"/>
</dbReference>
<dbReference type="InterPro" id="IPR018035">
    <property type="entry name" value="Flagellar_FliH/T3SS_HrpE"/>
</dbReference>
<dbReference type="Proteomes" id="UP000445000">
    <property type="component" value="Unassembled WGS sequence"/>
</dbReference>
<dbReference type="GO" id="GO:0015031">
    <property type="term" value="P:protein transport"/>
    <property type="evidence" value="ECO:0007669"/>
    <property type="project" value="UniProtKB-KW"/>
</dbReference>